<dbReference type="AlphaFoldDB" id="A0A423SUW9"/>
<dbReference type="GO" id="GO:0035091">
    <property type="term" value="F:phosphatidylinositol binding"/>
    <property type="evidence" value="ECO:0007669"/>
    <property type="project" value="TreeGrafter"/>
</dbReference>
<dbReference type="GO" id="GO:0008525">
    <property type="term" value="F:phosphatidylcholine transporter activity"/>
    <property type="evidence" value="ECO:0007669"/>
    <property type="project" value="TreeGrafter"/>
</dbReference>
<protein>
    <recommendedName>
        <fullName evidence="1">Phosphatidylinositol transfer protein N-terminal domain-containing protein</fullName>
    </recommendedName>
</protein>
<dbReference type="OrthoDB" id="18453at2759"/>
<reference evidence="2 3" key="1">
    <citation type="submission" date="2018-04" db="EMBL/GenBank/DDBJ databases">
        <authorList>
            <person name="Zhang X."/>
            <person name="Yuan J."/>
            <person name="Li F."/>
            <person name="Xiang J."/>
        </authorList>
    </citation>
    <scope>NUCLEOTIDE SEQUENCE [LARGE SCALE GENOMIC DNA]</scope>
    <source>
        <tissue evidence="2">Muscle</tissue>
    </source>
</reference>
<comment type="caution">
    <text evidence="2">The sequence shown here is derived from an EMBL/GenBank/DDBJ whole genome shotgun (WGS) entry which is preliminary data.</text>
</comment>
<dbReference type="SUPFAM" id="SSF55961">
    <property type="entry name" value="Bet v1-like"/>
    <property type="match status" value="1"/>
</dbReference>
<keyword evidence="3" id="KW-1185">Reference proteome</keyword>
<dbReference type="InterPro" id="IPR001666">
    <property type="entry name" value="PI_transfer"/>
</dbReference>
<organism evidence="2 3">
    <name type="scientific">Penaeus vannamei</name>
    <name type="common">Whiteleg shrimp</name>
    <name type="synonym">Litopenaeus vannamei</name>
    <dbReference type="NCBI Taxonomy" id="6689"/>
    <lineage>
        <taxon>Eukaryota</taxon>
        <taxon>Metazoa</taxon>
        <taxon>Ecdysozoa</taxon>
        <taxon>Arthropoda</taxon>
        <taxon>Crustacea</taxon>
        <taxon>Multicrustacea</taxon>
        <taxon>Malacostraca</taxon>
        <taxon>Eumalacostraca</taxon>
        <taxon>Eucarida</taxon>
        <taxon>Decapoda</taxon>
        <taxon>Dendrobranchiata</taxon>
        <taxon>Penaeoidea</taxon>
        <taxon>Penaeidae</taxon>
        <taxon>Penaeus</taxon>
    </lineage>
</organism>
<dbReference type="GO" id="GO:0008526">
    <property type="term" value="F:phosphatidylinositol transfer activity"/>
    <property type="evidence" value="ECO:0007669"/>
    <property type="project" value="TreeGrafter"/>
</dbReference>
<dbReference type="Proteomes" id="UP000283509">
    <property type="component" value="Unassembled WGS sequence"/>
</dbReference>
<dbReference type="GO" id="GO:0031210">
    <property type="term" value="F:phosphatidylcholine binding"/>
    <property type="evidence" value="ECO:0007669"/>
    <property type="project" value="TreeGrafter"/>
</dbReference>
<dbReference type="PANTHER" id="PTHR10658">
    <property type="entry name" value="PHOSPHATIDYLINOSITOL TRANSFER PROTEIN"/>
    <property type="match status" value="1"/>
</dbReference>
<dbReference type="InterPro" id="IPR055261">
    <property type="entry name" value="PI_transfer_N"/>
</dbReference>
<gene>
    <name evidence="2" type="ORF">C7M84_013884</name>
</gene>
<evidence type="ECO:0000259" key="1">
    <source>
        <dbReference type="Pfam" id="PF02121"/>
    </source>
</evidence>
<evidence type="ECO:0000313" key="2">
    <source>
        <dbReference type="EMBL" id="ROT68009.1"/>
    </source>
</evidence>
<name>A0A423SUW9_PENVA</name>
<dbReference type="PANTHER" id="PTHR10658:SF11">
    <property type="entry name" value="VIBRATOR, ISOFORM B"/>
    <property type="match status" value="1"/>
</dbReference>
<feature type="domain" description="Phosphatidylinositol transfer protein N-terminal" evidence="1">
    <location>
        <begin position="21"/>
        <end position="85"/>
    </location>
</feature>
<dbReference type="STRING" id="6689.A0A423SUW9"/>
<sequence>MKMIPMMRHAVMYMFSLHMKRSKVPSFIRLLAPEGSLEVHEEAWNAYPYCRTIITNPGYMKDAFYISIETLHAPGDGQMENVSGASAILSTGMLRLASLFLGSQTLTCAHTIGLMCVS</sequence>
<reference evidence="2 3" key="2">
    <citation type="submission" date="2019-01" db="EMBL/GenBank/DDBJ databases">
        <title>The decoding of complex shrimp genome reveals the adaptation for benthos swimmer, frequently molting mechanism and breeding impact on genome.</title>
        <authorList>
            <person name="Sun Y."/>
            <person name="Gao Y."/>
            <person name="Yu Y."/>
        </authorList>
    </citation>
    <scope>NUCLEOTIDE SEQUENCE [LARGE SCALE GENOMIC DNA]</scope>
    <source>
        <tissue evidence="2">Muscle</tissue>
    </source>
</reference>
<dbReference type="EMBL" id="QCYY01002728">
    <property type="protein sequence ID" value="ROT68009.1"/>
    <property type="molecule type" value="Genomic_DNA"/>
</dbReference>
<accession>A0A423SUW9</accession>
<dbReference type="InterPro" id="IPR023393">
    <property type="entry name" value="START-like_dom_sf"/>
</dbReference>
<proteinExistence type="predicted"/>
<evidence type="ECO:0000313" key="3">
    <source>
        <dbReference type="Proteomes" id="UP000283509"/>
    </source>
</evidence>
<dbReference type="Gene3D" id="3.30.530.20">
    <property type="match status" value="1"/>
</dbReference>
<dbReference type="GO" id="GO:0005737">
    <property type="term" value="C:cytoplasm"/>
    <property type="evidence" value="ECO:0007669"/>
    <property type="project" value="TreeGrafter"/>
</dbReference>
<dbReference type="Pfam" id="PF02121">
    <property type="entry name" value="IP_trans"/>
    <property type="match status" value="1"/>
</dbReference>